<dbReference type="EMBL" id="BMSJ01000009">
    <property type="protein sequence ID" value="GGR37781.1"/>
    <property type="molecule type" value="Genomic_DNA"/>
</dbReference>
<keyword evidence="3" id="KW-0238">DNA-binding</keyword>
<evidence type="ECO:0000313" key="5">
    <source>
        <dbReference type="Proteomes" id="UP000642014"/>
    </source>
</evidence>
<proteinExistence type="predicted"/>
<dbReference type="GO" id="GO:0003677">
    <property type="term" value="F:DNA binding"/>
    <property type="evidence" value="ECO:0007669"/>
    <property type="project" value="UniProtKB-KW"/>
</dbReference>
<dbReference type="GeneID" id="95455060"/>
<dbReference type="RefSeq" id="WP_152370281.1">
    <property type="nucleotide sequence ID" value="NZ_BMSJ01000009.1"/>
</dbReference>
<feature type="domain" description="Helix-turn-helix" evidence="1">
    <location>
        <begin position="40"/>
        <end position="74"/>
    </location>
</feature>
<keyword evidence="4" id="KW-1185">Reference proteome</keyword>
<dbReference type="Proteomes" id="UP000326029">
    <property type="component" value="Chromosome"/>
</dbReference>
<evidence type="ECO:0000313" key="4">
    <source>
        <dbReference type="Proteomes" id="UP000326029"/>
    </source>
</evidence>
<protein>
    <submittedName>
        <fullName evidence="3">DNA-binding protein</fullName>
    </submittedName>
</protein>
<dbReference type="AlphaFoldDB" id="A0AAV4KNB9"/>
<dbReference type="NCBIfam" id="TIGR01764">
    <property type="entry name" value="excise"/>
    <property type="match status" value="1"/>
</dbReference>
<evidence type="ECO:0000259" key="1">
    <source>
        <dbReference type="Pfam" id="PF12728"/>
    </source>
</evidence>
<reference evidence="3 4" key="2">
    <citation type="submission" date="2017-09" db="EMBL/GenBank/DDBJ databases">
        <authorList>
            <person name="Lee N."/>
            <person name="Cho B.-K."/>
        </authorList>
    </citation>
    <scope>NUCLEOTIDE SEQUENCE [LARGE SCALE GENOMIC DNA]</scope>
    <source>
        <strain evidence="3 4">ATCC 19740</strain>
    </source>
</reference>
<dbReference type="Pfam" id="PF12728">
    <property type="entry name" value="HTH_17"/>
    <property type="match status" value="1"/>
</dbReference>
<dbReference type="InterPro" id="IPR010093">
    <property type="entry name" value="SinI_DNA-bd"/>
</dbReference>
<name>A0AAV4KNB9_9ACTN</name>
<dbReference type="InterPro" id="IPR041657">
    <property type="entry name" value="HTH_17"/>
</dbReference>
<reference evidence="2 5" key="1">
    <citation type="journal article" date="2014" name="Int. J. Syst. Evol. Microbiol.">
        <title>Complete genome sequence of Corynebacterium casei LMG S-19264T (=DSM 44701T), isolated from a smear-ripened cheese.</title>
        <authorList>
            <consortium name="US DOE Joint Genome Institute (JGI-PGF)"/>
            <person name="Walter F."/>
            <person name="Albersmeier A."/>
            <person name="Kalinowski J."/>
            <person name="Ruckert C."/>
        </authorList>
    </citation>
    <scope>NUCLEOTIDE SEQUENCE [LARGE SCALE GENOMIC DNA]</scope>
    <source>
        <strain evidence="2 5">JCM 4205</strain>
    </source>
</reference>
<evidence type="ECO:0000313" key="3">
    <source>
        <dbReference type="EMBL" id="QEV33297.1"/>
    </source>
</evidence>
<reference evidence="2" key="3">
    <citation type="submission" date="2023-08" db="EMBL/GenBank/DDBJ databases">
        <authorList>
            <person name="Sun Q."/>
            <person name="Ohkuma M."/>
        </authorList>
    </citation>
    <scope>NUCLEOTIDE SEQUENCE</scope>
    <source>
        <strain evidence="2">JCM 4205</strain>
    </source>
</reference>
<dbReference type="EMBL" id="CP023693">
    <property type="protein sequence ID" value="QEV33297.1"/>
    <property type="molecule type" value="Genomic_DNA"/>
</dbReference>
<dbReference type="Proteomes" id="UP000642014">
    <property type="component" value="Unassembled WGS sequence"/>
</dbReference>
<evidence type="ECO:0000313" key="2">
    <source>
        <dbReference type="EMBL" id="GGR37781.1"/>
    </source>
</evidence>
<accession>A0AAV4KNB9</accession>
<sequence>MTTATIEPSAPDAGLVAALQAALTDLVAQMNPPLDPELRLYTPAEAAVLLGVTENWVAERIKARRIPFTKVGRFPRLAARHIRAIQDAGEVDPFTRRTRRAS</sequence>
<gene>
    <name evidence="3" type="ORF">CP977_14895</name>
    <name evidence="2" type="ORF">GCM10010497_45790</name>
</gene>
<organism evidence="2 5">
    <name type="scientific">Streptomyces cinereoruber</name>
    <dbReference type="NCBI Taxonomy" id="67260"/>
    <lineage>
        <taxon>Bacteria</taxon>
        <taxon>Bacillati</taxon>
        <taxon>Actinomycetota</taxon>
        <taxon>Actinomycetes</taxon>
        <taxon>Kitasatosporales</taxon>
        <taxon>Streptomycetaceae</taxon>
        <taxon>Streptomyces</taxon>
    </lineage>
</organism>